<dbReference type="Gene3D" id="3.40.140.10">
    <property type="entry name" value="Cytidine Deaminase, domain 2"/>
    <property type="match status" value="1"/>
</dbReference>
<dbReference type="SUPFAM" id="SSF47781">
    <property type="entry name" value="RuvA domain 2-like"/>
    <property type="match status" value="1"/>
</dbReference>
<accession>A0A2R4US84</accession>
<dbReference type="OrthoDB" id="9804482at2"/>
<evidence type="ECO:0000313" key="10">
    <source>
        <dbReference type="EMBL" id="MEK0253346.1"/>
    </source>
</evidence>
<dbReference type="Pfam" id="PF20582">
    <property type="entry name" value="UPF0758_N"/>
    <property type="match status" value="1"/>
</dbReference>
<organism evidence="9 11">
    <name type="scientific">Acinetobacter junii</name>
    <dbReference type="NCBI Taxonomy" id="40215"/>
    <lineage>
        <taxon>Bacteria</taxon>
        <taxon>Pseudomonadati</taxon>
        <taxon>Pseudomonadota</taxon>
        <taxon>Gammaproteobacteria</taxon>
        <taxon>Moraxellales</taxon>
        <taxon>Moraxellaceae</taxon>
        <taxon>Acinetobacter</taxon>
    </lineage>
</organism>
<dbReference type="GO" id="GO:0046872">
    <property type="term" value="F:metal ion binding"/>
    <property type="evidence" value="ECO:0007669"/>
    <property type="project" value="UniProtKB-KW"/>
</dbReference>
<feature type="compositionally biased region" description="Basic and acidic residues" evidence="7">
    <location>
        <begin position="13"/>
        <end position="22"/>
    </location>
</feature>
<comment type="caution">
    <text evidence="9">The sequence shown here is derived from an EMBL/GenBank/DDBJ whole genome shotgun (WGS) entry which is preliminary data.</text>
</comment>
<dbReference type="EMBL" id="JBBMLE010000055">
    <property type="protein sequence ID" value="MEK0253346.1"/>
    <property type="molecule type" value="Genomic_DNA"/>
</dbReference>
<feature type="region of interest" description="Disordered" evidence="7">
    <location>
        <begin position="1"/>
        <end position="23"/>
    </location>
</feature>
<evidence type="ECO:0000313" key="9">
    <source>
        <dbReference type="EMBL" id="MCU4398290.1"/>
    </source>
</evidence>
<dbReference type="NCBIfam" id="NF000642">
    <property type="entry name" value="PRK00024.1"/>
    <property type="match status" value="1"/>
</dbReference>
<evidence type="ECO:0000313" key="12">
    <source>
        <dbReference type="Proteomes" id="UP001498501"/>
    </source>
</evidence>
<dbReference type="PANTHER" id="PTHR30471:SF3">
    <property type="entry name" value="UPF0758 PROTEIN YEES-RELATED"/>
    <property type="match status" value="1"/>
</dbReference>
<keyword evidence="1" id="KW-0645">Protease</keyword>
<evidence type="ECO:0000256" key="5">
    <source>
        <dbReference type="ARBA" id="ARBA00023049"/>
    </source>
</evidence>
<gene>
    <name evidence="9" type="primary">radC</name>
    <name evidence="9" type="ORF">KTH64_15380</name>
    <name evidence="10" type="ORF">WM018_12760</name>
</gene>
<dbReference type="CDD" id="cd08071">
    <property type="entry name" value="MPN_DUF2466"/>
    <property type="match status" value="1"/>
</dbReference>
<dbReference type="AlphaFoldDB" id="A0A2R4US84"/>
<dbReference type="Pfam" id="PF04002">
    <property type="entry name" value="RadC"/>
    <property type="match status" value="1"/>
</dbReference>
<dbReference type="PROSITE" id="PS50249">
    <property type="entry name" value="MPN"/>
    <property type="match status" value="1"/>
</dbReference>
<reference evidence="10 12" key="2">
    <citation type="submission" date="2024-03" db="EMBL/GenBank/DDBJ databases">
        <title>Cross-transmission of Acinetobacter junii carrying blaOXA-58 in a neonatal intensive care unit.</title>
        <authorList>
            <person name="Bour M."/>
            <person name="Potron A."/>
            <person name="Lecointe D."/>
        </authorList>
    </citation>
    <scope>NUCLEOTIDE SEQUENCE [LARGE SCALE GENOMIC DNA]</scope>
    <source>
        <strain evidence="10 12">21A3096 case 1</strain>
    </source>
</reference>
<keyword evidence="4" id="KW-0862">Zinc</keyword>
<keyword evidence="12" id="KW-1185">Reference proteome</keyword>
<evidence type="ECO:0000313" key="11">
    <source>
        <dbReference type="Proteomes" id="UP001208534"/>
    </source>
</evidence>
<dbReference type="EMBL" id="JAHPRE010000081">
    <property type="protein sequence ID" value="MCU4398290.1"/>
    <property type="molecule type" value="Genomic_DNA"/>
</dbReference>
<protein>
    <submittedName>
        <fullName evidence="9">DNA repair protein RadC</fullName>
    </submittedName>
</protein>
<proteinExistence type="inferred from homology"/>
<evidence type="ECO:0000256" key="2">
    <source>
        <dbReference type="ARBA" id="ARBA00022723"/>
    </source>
</evidence>
<evidence type="ECO:0000259" key="8">
    <source>
        <dbReference type="PROSITE" id="PS50249"/>
    </source>
</evidence>
<reference evidence="9" key="1">
    <citation type="submission" date="2021-06" db="EMBL/GenBank/DDBJ databases">
        <title>Propagation of a rapidly emergent carbapenem-resistant Acinetobacter baumannii lineage by various extra-hospital transmission networks.</title>
        <authorList>
            <person name="Calix J."/>
        </authorList>
    </citation>
    <scope>NUCLEOTIDE SEQUENCE</scope>
    <source>
        <strain evidence="9">WU_MDCI_Aw63</strain>
    </source>
</reference>
<evidence type="ECO:0000256" key="7">
    <source>
        <dbReference type="SAM" id="MobiDB-lite"/>
    </source>
</evidence>
<comment type="similarity">
    <text evidence="6">Belongs to the UPF0758 family.</text>
</comment>
<evidence type="ECO:0000256" key="1">
    <source>
        <dbReference type="ARBA" id="ARBA00022670"/>
    </source>
</evidence>
<keyword evidence="5" id="KW-0482">Metalloprotease</keyword>
<dbReference type="SUPFAM" id="SSF102712">
    <property type="entry name" value="JAB1/MPN domain"/>
    <property type="match status" value="1"/>
</dbReference>
<dbReference type="PANTHER" id="PTHR30471">
    <property type="entry name" value="DNA REPAIR PROTEIN RADC"/>
    <property type="match status" value="1"/>
</dbReference>
<dbReference type="Proteomes" id="UP001208534">
    <property type="component" value="Unassembled WGS sequence"/>
</dbReference>
<evidence type="ECO:0000256" key="4">
    <source>
        <dbReference type="ARBA" id="ARBA00022833"/>
    </source>
</evidence>
<dbReference type="GO" id="GO:0006508">
    <property type="term" value="P:proteolysis"/>
    <property type="evidence" value="ECO:0007669"/>
    <property type="project" value="UniProtKB-KW"/>
</dbReference>
<dbReference type="InterPro" id="IPR025657">
    <property type="entry name" value="RadC_JAB"/>
</dbReference>
<evidence type="ECO:0000256" key="6">
    <source>
        <dbReference type="RuleBase" id="RU003797"/>
    </source>
</evidence>
<feature type="domain" description="MPN" evidence="8">
    <location>
        <begin position="109"/>
        <end position="231"/>
    </location>
</feature>
<dbReference type="NCBIfam" id="TIGR00608">
    <property type="entry name" value="radc"/>
    <property type="match status" value="1"/>
</dbReference>
<dbReference type="RefSeq" id="WP_004960941.1">
    <property type="nucleotide sequence ID" value="NZ_BBOS01000068.1"/>
</dbReference>
<evidence type="ECO:0000256" key="3">
    <source>
        <dbReference type="ARBA" id="ARBA00022801"/>
    </source>
</evidence>
<dbReference type="GO" id="GO:0008237">
    <property type="term" value="F:metallopeptidase activity"/>
    <property type="evidence" value="ECO:0007669"/>
    <property type="project" value="UniProtKB-KW"/>
</dbReference>
<dbReference type="Proteomes" id="UP001498501">
    <property type="component" value="Unassembled WGS sequence"/>
</dbReference>
<dbReference type="InterPro" id="IPR046778">
    <property type="entry name" value="UPF0758_N"/>
</dbReference>
<dbReference type="InterPro" id="IPR037518">
    <property type="entry name" value="MPN"/>
</dbReference>
<name>A0A2R4US84_ACIJU</name>
<keyword evidence="2" id="KW-0479">Metal-binding</keyword>
<dbReference type="InterPro" id="IPR010994">
    <property type="entry name" value="RuvA_2-like"/>
</dbReference>
<sequence>MNQSIKQSIKAWPEQERPRERLLSQGPQSLSDAELLAIFLRSGSKQHSAVELSRILIQHFGGLNPIFDASLEDLSQFNGIASTKYAQLMAVKELGRRYLNNYFHQQRLCLDHSSLVLDYLRYELLGEKQEVFAVLCLDAELRKLHFKKLFYGSQHSCSVSLNQTLRYAIQQQACQIVVAHNHPYGIAQPSNEDIYFTQQLKQACKLVEIHLIDHFIISPDGYFSFTEQQLLNPIKIKQSDLDKAPI</sequence>
<dbReference type="InterPro" id="IPR001405">
    <property type="entry name" value="UPF0758"/>
</dbReference>
<keyword evidence="3" id="KW-0378">Hydrolase</keyword>